<comment type="caution">
    <text evidence="1">The sequence shown here is derived from an EMBL/GenBank/DDBJ whole genome shotgun (WGS) entry which is preliminary data.</text>
</comment>
<evidence type="ECO:0000313" key="2">
    <source>
        <dbReference type="Proteomes" id="UP000315289"/>
    </source>
</evidence>
<protein>
    <submittedName>
        <fullName evidence="1">Uncharacterized protein</fullName>
    </submittedName>
</protein>
<accession>A0A557SSA7</accession>
<dbReference type="Proteomes" id="UP000315289">
    <property type="component" value="Unassembled WGS sequence"/>
</dbReference>
<dbReference type="EMBL" id="VOAH01000015">
    <property type="protein sequence ID" value="TVP39491.1"/>
    <property type="molecule type" value="Genomic_DNA"/>
</dbReference>
<name>A0A557SSA7_9ARCH</name>
<evidence type="ECO:0000313" key="1">
    <source>
        <dbReference type="EMBL" id="TVP39491.1"/>
    </source>
</evidence>
<dbReference type="AlphaFoldDB" id="A0A557SSA7"/>
<keyword evidence="2" id="KW-1185">Reference proteome</keyword>
<reference evidence="1 2" key="1">
    <citation type="journal article" date="2019" name="Front. Microbiol.">
        <title>Ammonia Oxidation by the Arctic Terrestrial Thaumarchaeote Candidatus Nitrosocosmicus arcticus Is Stimulated by Increasing Temperatures.</title>
        <authorList>
            <person name="Alves R.J.E."/>
            <person name="Kerou M."/>
            <person name="Zappe A."/>
            <person name="Bittner R."/>
            <person name="Abby S.S."/>
            <person name="Schmidt H.A."/>
            <person name="Pfeifer K."/>
            <person name="Schleper C."/>
        </authorList>
    </citation>
    <scope>NUCLEOTIDE SEQUENCE [LARGE SCALE GENOMIC DNA]</scope>
    <source>
        <strain evidence="1 2">Kfb</strain>
    </source>
</reference>
<gene>
    <name evidence="1" type="ORF">NARC_150085</name>
</gene>
<sequence length="112" mass="12611">MKKCNYNLYRNKLQVKMNLSKKVTLLVIFTSSLLLVLTLNGSFSNFTYSESPVVSDYYTKKYDVNQTFQSTCDFLNLCNGDGANKLSGISSPINKGTVDISYLKIDIDLPFP</sequence>
<organism evidence="1 2">
    <name type="scientific">Candidatus Nitrosocosmicus arcticus</name>
    <dbReference type="NCBI Taxonomy" id="2035267"/>
    <lineage>
        <taxon>Archaea</taxon>
        <taxon>Nitrososphaerota</taxon>
        <taxon>Nitrososphaeria</taxon>
        <taxon>Nitrososphaerales</taxon>
        <taxon>Nitrososphaeraceae</taxon>
        <taxon>Candidatus Nitrosocosmicus</taxon>
    </lineage>
</organism>
<proteinExistence type="predicted"/>